<feature type="binding site" evidence="6">
    <location>
        <begin position="137"/>
        <end position="140"/>
    </location>
    <ligand>
        <name>FMN</name>
        <dbReference type="ChEBI" id="CHEBI:58210"/>
    </ligand>
</feature>
<dbReference type="InterPro" id="IPR003680">
    <property type="entry name" value="Flavodoxin_fold"/>
</dbReference>
<dbReference type="GO" id="GO:0016655">
    <property type="term" value="F:oxidoreductase activity, acting on NAD(P)H, quinone or similar compound as acceptor"/>
    <property type="evidence" value="ECO:0007669"/>
    <property type="project" value="InterPro"/>
</dbReference>
<dbReference type="PANTHER" id="PTHR43741:SF4">
    <property type="entry name" value="FMN-DEPENDENT NADH:QUINONE OXIDOREDUCTASE"/>
    <property type="match status" value="1"/>
</dbReference>
<dbReference type="STRING" id="564137.SAMN04488238_101421"/>
<gene>
    <name evidence="6" type="primary">azoR</name>
    <name evidence="8" type="ORF">SAMN04488238_101421</name>
</gene>
<dbReference type="Gene3D" id="3.40.50.360">
    <property type="match status" value="1"/>
</dbReference>
<keyword evidence="3 6" id="KW-0560">Oxidoreductase</keyword>
<name>A0A1H2RUM4_9RHOB</name>
<comment type="function">
    <text evidence="6">Quinone reductase that provides resistance to thiol-specific stress caused by electrophilic quinones.</text>
</comment>
<dbReference type="GO" id="GO:0016652">
    <property type="term" value="F:oxidoreductase activity, acting on NAD(P)H as acceptor"/>
    <property type="evidence" value="ECO:0007669"/>
    <property type="project" value="UniProtKB-UniRule"/>
</dbReference>
<dbReference type="SUPFAM" id="SSF52218">
    <property type="entry name" value="Flavoproteins"/>
    <property type="match status" value="1"/>
</dbReference>
<dbReference type="InterPro" id="IPR050104">
    <property type="entry name" value="FMN-dep_NADH:Q_OxRdtase_AzoR1"/>
</dbReference>
<reference evidence="8 9" key="1">
    <citation type="submission" date="2016-10" db="EMBL/GenBank/DDBJ databases">
        <authorList>
            <person name="de Groot N.N."/>
        </authorList>
    </citation>
    <scope>NUCLEOTIDE SEQUENCE [LARGE SCALE GENOMIC DNA]</scope>
    <source>
        <strain evidence="8 9">CGMCC 1.8894</strain>
    </source>
</reference>
<evidence type="ECO:0000259" key="7">
    <source>
        <dbReference type="Pfam" id="PF02525"/>
    </source>
</evidence>
<dbReference type="HAMAP" id="MF_01216">
    <property type="entry name" value="Azoreductase_type1"/>
    <property type="match status" value="1"/>
</dbReference>
<evidence type="ECO:0000256" key="3">
    <source>
        <dbReference type="ARBA" id="ARBA00023002"/>
    </source>
</evidence>
<dbReference type="EMBL" id="FNOM01000001">
    <property type="protein sequence ID" value="SDW22978.1"/>
    <property type="molecule type" value="Genomic_DNA"/>
</dbReference>
<dbReference type="GO" id="GO:0010181">
    <property type="term" value="F:FMN binding"/>
    <property type="evidence" value="ECO:0007669"/>
    <property type="project" value="UniProtKB-UniRule"/>
</dbReference>
<dbReference type="Proteomes" id="UP000198539">
    <property type="component" value="Unassembled WGS sequence"/>
</dbReference>
<dbReference type="Pfam" id="PF02525">
    <property type="entry name" value="Flavodoxin_2"/>
    <property type="match status" value="1"/>
</dbReference>
<evidence type="ECO:0000256" key="4">
    <source>
        <dbReference type="ARBA" id="ARBA00023027"/>
    </source>
</evidence>
<sequence length="194" mass="20564">MTHVLRLDATIKSDGSVSKQLTDRISERFSKAGAAITSRDLSAGISMIDGAWMGAVFTPADQRSAEQAKIAAESDAYLAELQAADVILLGLPIYNFAVPAQVKSWFDHVARQGVTFEYTETGPRGLLSGKRAIVAMSSGGTTLGSDIDFASGWVRHMFGFMGITDVEFIAADNMAVAAEESLHAAFDAADKLAA</sequence>
<dbReference type="GO" id="GO:0009055">
    <property type="term" value="F:electron transfer activity"/>
    <property type="evidence" value="ECO:0007669"/>
    <property type="project" value="UniProtKB-UniRule"/>
</dbReference>
<evidence type="ECO:0000256" key="5">
    <source>
        <dbReference type="ARBA" id="ARBA00048542"/>
    </source>
</evidence>
<comment type="subunit">
    <text evidence="6">Homodimer.</text>
</comment>
<dbReference type="EC" id="1.7.1.17" evidence="6"/>
<evidence type="ECO:0000313" key="8">
    <source>
        <dbReference type="EMBL" id="SDW22978.1"/>
    </source>
</evidence>
<accession>A0A1H2RUM4</accession>
<evidence type="ECO:0000256" key="6">
    <source>
        <dbReference type="HAMAP-Rule" id="MF_01216"/>
    </source>
</evidence>
<comment type="function">
    <text evidence="6">Also exhibits azoreductase activity. Catalyzes the reductive cleavage of the azo bond in aromatic azo compounds to the corresponding amines.</text>
</comment>
<comment type="catalytic activity">
    <reaction evidence="5">
        <text>N,N-dimethyl-1,4-phenylenediamine + anthranilate + 2 NAD(+) = 2-(4-dimethylaminophenyl)diazenylbenzoate + 2 NADH + 2 H(+)</text>
        <dbReference type="Rhea" id="RHEA:55872"/>
        <dbReference type="ChEBI" id="CHEBI:15378"/>
        <dbReference type="ChEBI" id="CHEBI:15783"/>
        <dbReference type="ChEBI" id="CHEBI:16567"/>
        <dbReference type="ChEBI" id="CHEBI:57540"/>
        <dbReference type="ChEBI" id="CHEBI:57945"/>
        <dbReference type="ChEBI" id="CHEBI:71579"/>
        <dbReference type="EC" id="1.7.1.17"/>
    </reaction>
    <physiologicalReaction direction="right-to-left" evidence="5">
        <dbReference type="Rhea" id="RHEA:55874"/>
    </physiologicalReaction>
</comment>
<proteinExistence type="inferred from homology"/>
<keyword evidence="4 6" id="KW-0520">NAD</keyword>
<keyword evidence="2 6" id="KW-0288">FMN</keyword>
<dbReference type="InterPro" id="IPR023048">
    <property type="entry name" value="NADH:quinone_OxRdtase_FMN_depd"/>
</dbReference>
<evidence type="ECO:0000256" key="2">
    <source>
        <dbReference type="ARBA" id="ARBA00022643"/>
    </source>
</evidence>
<keyword evidence="1 6" id="KW-0285">Flavoprotein</keyword>
<keyword evidence="9" id="KW-1185">Reference proteome</keyword>
<feature type="domain" description="Flavodoxin-like fold" evidence="7">
    <location>
        <begin position="3"/>
        <end position="191"/>
    </location>
</feature>
<dbReference type="EC" id="1.6.5.-" evidence="6"/>
<dbReference type="PANTHER" id="PTHR43741">
    <property type="entry name" value="FMN-DEPENDENT NADH-AZOREDUCTASE 1"/>
    <property type="match status" value="1"/>
</dbReference>
<comment type="cofactor">
    <cofactor evidence="6">
        <name>FMN</name>
        <dbReference type="ChEBI" id="CHEBI:58210"/>
    </cofactor>
    <text evidence="6">Binds 1 FMN per subunit.</text>
</comment>
<feature type="binding site" evidence="6">
    <location>
        <begin position="16"/>
        <end position="18"/>
    </location>
    <ligand>
        <name>FMN</name>
        <dbReference type="ChEBI" id="CHEBI:58210"/>
    </ligand>
</feature>
<comment type="catalytic activity">
    <reaction evidence="6">
        <text>2 a quinone + NADH + H(+) = 2 a 1,4-benzosemiquinone + NAD(+)</text>
        <dbReference type="Rhea" id="RHEA:65952"/>
        <dbReference type="ChEBI" id="CHEBI:15378"/>
        <dbReference type="ChEBI" id="CHEBI:57540"/>
        <dbReference type="ChEBI" id="CHEBI:57945"/>
        <dbReference type="ChEBI" id="CHEBI:132124"/>
        <dbReference type="ChEBI" id="CHEBI:134225"/>
    </reaction>
</comment>
<dbReference type="InterPro" id="IPR029039">
    <property type="entry name" value="Flavoprotein-like_sf"/>
</dbReference>
<comment type="similarity">
    <text evidence="6">Belongs to the azoreductase type 1 family.</text>
</comment>
<evidence type="ECO:0000256" key="1">
    <source>
        <dbReference type="ARBA" id="ARBA00022630"/>
    </source>
</evidence>
<comment type="caution">
    <text evidence="6">Lacks conserved residue(s) required for the propagation of feature annotation.</text>
</comment>
<evidence type="ECO:0000313" key="9">
    <source>
        <dbReference type="Proteomes" id="UP000198539"/>
    </source>
</evidence>
<organism evidence="8 9">
    <name type="scientific">Roseicitreum antarcticum</name>
    <dbReference type="NCBI Taxonomy" id="564137"/>
    <lineage>
        <taxon>Bacteria</taxon>
        <taxon>Pseudomonadati</taxon>
        <taxon>Pseudomonadota</taxon>
        <taxon>Alphaproteobacteria</taxon>
        <taxon>Rhodobacterales</taxon>
        <taxon>Paracoccaceae</taxon>
        <taxon>Roseicitreum</taxon>
    </lineage>
</organism>
<protein>
    <recommendedName>
        <fullName evidence="6">FMN dependent NADH:quinone oxidoreductase</fullName>
        <ecNumber evidence="6">1.6.5.-</ecNumber>
    </recommendedName>
    <alternativeName>
        <fullName evidence="6">Azo-dye reductase</fullName>
    </alternativeName>
    <alternativeName>
        <fullName evidence="6">FMN-dependent NADH-azo compound oxidoreductase</fullName>
    </alternativeName>
    <alternativeName>
        <fullName evidence="6">FMN-dependent NADH-azoreductase</fullName>
        <ecNumber evidence="6">1.7.1.17</ecNumber>
    </alternativeName>
</protein>
<dbReference type="AlphaFoldDB" id="A0A1H2RUM4"/>
<dbReference type="OrthoDB" id="9787136at2"/>
<dbReference type="RefSeq" id="WP_092884871.1">
    <property type="nucleotide sequence ID" value="NZ_CP061498.1"/>
</dbReference>